<protein>
    <submittedName>
        <fullName evidence="1">Phosphatidylinositol/phosphatidylcholine transfer protein SFH8</fullName>
    </submittedName>
</protein>
<dbReference type="PANTHER" id="PTHR45657:SF5">
    <property type="entry name" value="PHOSPHATIDYLINOSITOL_PHOSPHATIDYLCHOLINE TRANSFER PROTEIN SFH6"/>
    <property type="match status" value="1"/>
</dbReference>
<dbReference type="EMBL" id="JBFOLJ010000012">
    <property type="protein sequence ID" value="KAL2488078.1"/>
    <property type="molecule type" value="Genomic_DNA"/>
</dbReference>
<organism evidence="1 2">
    <name type="scientific">Forsythia ovata</name>
    <dbReference type="NCBI Taxonomy" id="205694"/>
    <lineage>
        <taxon>Eukaryota</taxon>
        <taxon>Viridiplantae</taxon>
        <taxon>Streptophyta</taxon>
        <taxon>Embryophyta</taxon>
        <taxon>Tracheophyta</taxon>
        <taxon>Spermatophyta</taxon>
        <taxon>Magnoliopsida</taxon>
        <taxon>eudicotyledons</taxon>
        <taxon>Gunneridae</taxon>
        <taxon>Pentapetalae</taxon>
        <taxon>asterids</taxon>
        <taxon>lamiids</taxon>
        <taxon>Lamiales</taxon>
        <taxon>Oleaceae</taxon>
        <taxon>Forsythieae</taxon>
        <taxon>Forsythia</taxon>
    </lineage>
</organism>
<comment type="caution">
    <text evidence="1">The sequence shown here is derived from an EMBL/GenBank/DDBJ whole genome shotgun (WGS) entry which is preliminary data.</text>
</comment>
<proteinExistence type="predicted"/>
<sequence>MNRYIKYQIREFEKCFAIKFSSCTITAKRDIDLSTTVLDVHGSPFLSEMFRNPATDRFPSERDNREVEKRPSVFFQNFELKNSAPGILQHMAPATSLCDILQFETAISNEISYKSSSRP</sequence>
<dbReference type="Proteomes" id="UP001604277">
    <property type="component" value="Unassembled WGS sequence"/>
</dbReference>
<accession>A0ABD1RJV0</accession>
<dbReference type="PANTHER" id="PTHR45657">
    <property type="entry name" value="CRAL-TRIO DOMAIN-CONTAINING PROTEIN YKL091C-RELATED"/>
    <property type="match status" value="1"/>
</dbReference>
<reference evidence="2" key="1">
    <citation type="submission" date="2024-07" db="EMBL/GenBank/DDBJ databases">
        <title>Two chromosome-level genome assemblies of Korean endemic species Abeliophyllum distichum and Forsythia ovata (Oleaceae).</title>
        <authorList>
            <person name="Jang H."/>
        </authorList>
    </citation>
    <scope>NUCLEOTIDE SEQUENCE [LARGE SCALE GENOMIC DNA]</scope>
</reference>
<evidence type="ECO:0000313" key="2">
    <source>
        <dbReference type="Proteomes" id="UP001604277"/>
    </source>
</evidence>
<gene>
    <name evidence="1" type="ORF">Fot_41370</name>
</gene>
<keyword evidence="2" id="KW-1185">Reference proteome</keyword>
<evidence type="ECO:0000313" key="1">
    <source>
        <dbReference type="EMBL" id="KAL2488078.1"/>
    </source>
</evidence>
<dbReference type="InterPro" id="IPR051026">
    <property type="entry name" value="PI/PC_transfer"/>
</dbReference>
<dbReference type="AlphaFoldDB" id="A0ABD1RJV0"/>
<name>A0ABD1RJV0_9LAMI</name>